<accession>A0A544VW88</accession>
<proteinExistence type="predicted"/>
<dbReference type="Proteomes" id="UP000315759">
    <property type="component" value="Unassembled WGS sequence"/>
</dbReference>
<reference evidence="1 2" key="1">
    <citation type="submission" date="2018-10" db="EMBL/GenBank/DDBJ databases">
        <title>Draft genome of Mycobacterium hodleri strain B.</title>
        <authorList>
            <person name="Amande T.J."/>
            <person name="Mcgenity T.J."/>
        </authorList>
    </citation>
    <scope>NUCLEOTIDE SEQUENCE [LARGE SCALE GENOMIC DNA]</scope>
    <source>
        <strain evidence="1 2">B</strain>
    </source>
</reference>
<name>A0A544VW88_9MYCO</name>
<evidence type="ECO:0000313" key="2">
    <source>
        <dbReference type="Proteomes" id="UP000315759"/>
    </source>
</evidence>
<gene>
    <name evidence="1" type="ORF">D8S82_23070</name>
</gene>
<dbReference type="Pfam" id="PF07103">
    <property type="entry name" value="DUF1365"/>
    <property type="match status" value="1"/>
</dbReference>
<dbReference type="AlphaFoldDB" id="A0A544VW88"/>
<dbReference type="InterPro" id="IPR010775">
    <property type="entry name" value="DUF1365"/>
</dbReference>
<protein>
    <submittedName>
        <fullName evidence="1">DUF1365 family protein</fullName>
    </submittedName>
</protein>
<sequence>MLSALYRTRITHLSRTPVHHYFEQGGYSWYVDVDDLPQLPRWLQPFARFEAVDHLSPPTAGPDTLRARVDQHLADRGVELPGGTVTALLQARVLGYVFNPLSIFWCHDRHGTLRHVIAEVHSTSGDRHAYLLPPTGAQPAAVKKALYVSPTNEADGYYLVRAPLPDAELDVTISLHRENKPAFVATLDGTRRKASIANVLRLQLVAPVAPLVGAMWIRLQGVTLWTQRAPVVREAPIPEREKVGQL</sequence>
<dbReference type="PANTHER" id="PTHR33973">
    <property type="entry name" value="OS07G0153300 PROTEIN"/>
    <property type="match status" value="1"/>
</dbReference>
<keyword evidence="2" id="KW-1185">Reference proteome</keyword>
<organism evidence="1 2">
    <name type="scientific">Mycolicibacterium hodleri</name>
    <dbReference type="NCBI Taxonomy" id="49897"/>
    <lineage>
        <taxon>Bacteria</taxon>
        <taxon>Bacillati</taxon>
        <taxon>Actinomycetota</taxon>
        <taxon>Actinomycetes</taxon>
        <taxon>Mycobacteriales</taxon>
        <taxon>Mycobacteriaceae</taxon>
        <taxon>Mycolicibacterium</taxon>
    </lineage>
</organism>
<dbReference type="EMBL" id="VIFX01000033">
    <property type="protein sequence ID" value="TQR84253.1"/>
    <property type="molecule type" value="Genomic_DNA"/>
</dbReference>
<evidence type="ECO:0000313" key="1">
    <source>
        <dbReference type="EMBL" id="TQR84253.1"/>
    </source>
</evidence>
<dbReference type="RefSeq" id="WP_142554329.1">
    <property type="nucleotide sequence ID" value="NZ_VIFX01000033.1"/>
</dbReference>
<dbReference type="PANTHER" id="PTHR33973:SF4">
    <property type="entry name" value="OS07G0153300 PROTEIN"/>
    <property type="match status" value="1"/>
</dbReference>
<comment type="caution">
    <text evidence="1">The sequence shown here is derived from an EMBL/GenBank/DDBJ whole genome shotgun (WGS) entry which is preliminary data.</text>
</comment>